<sequence length="286" mass="31414">MLKQPWFRYALVTTLFWGVWGAFIEIPEKAGFPATLGYVAWAISMIPCALVALYALGWKLETDLRSVGLGMLIGLLGAGGQLILFQALREGPAYIVFPFISLFPIVTILLSTLLLRERGNPRQWVGIAVALAAIFFLSYSPQSTGTVAGTRWIWLALIVFLMWGVQAYAMKFSNASMQAESIFFYMTVSALVLVPVAIWMTDRTQPIYWGWKGPYLAGVVHLLNSIGALTLVYALRYGKAIIVVPLTGLSPILTVILSLIVYTVIPGPSLMFGIVLALVAIYLLSE</sequence>
<feature type="transmembrane region" description="Helical" evidence="6">
    <location>
        <begin position="268"/>
        <end position="285"/>
    </location>
</feature>
<evidence type="ECO:0000313" key="8">
    <source>
        <dbReference type="EMBL" id="MBT1689548.1"/>
    </source>
</evidence>
<dbReference type="Gene3D" id="1.10.3730.20">
    <property type="match status" value="1"/>
</dbReference>
<feature type="domain" description="EamA" evidence="7">
    <location>
        <begin position="9"/>
        <end position="138"/>
    </location>
</feature>
<feature type="transmembrane region" description="Helical" evidence="6">
    <location>
        <begin position="124"/>
        <end position="140"/>
    </location>
</feature>
<dbReference type="Proteomes" id="UP001319180">
    <property type="component" value="Unassembled WGS sequence"/>
</dbReference>
<feature type="transmembrane region" description="Helical" evidence="6">
    <location>
        <begin position="213"/>
        <end position="235"/>
    </location>
</feature>
<comment type="caution">
    <text evidence="8">The sequence shown here is derived from an EMBL/GenBank/DDBJ whole genome shotgun (WGS) entry which is preliminary data.</text>
</comment>
<evidence type="ECO:0000256" key="5">
    <source>
        <dbReference type="ARBA" id="ARBA00023136"/>
    </source>
</evidence>
<keyword evidence="5 6" id="KW-0472">Membrane</keyword>
<feature type="transmembrane region" description="Helical" evidence="6">
    <location>
        <begin position="152"/>
        <end position="170"/>
    </location>
</feature>
<feature type="domain" description="EamA" evidence="7">
    <location>
        <begin position="151"/>
        <end position="285"/>
    </location>
</feature>
<accession>A0AAP2DD35</accession>
<evidence type="ECO:0000256" key="2">
    <source>
        <dbReference type="ARBA" id="ARBA00007362"/>
    </source>
</evidence>
<dbReference type="PANTHER" id="PTHR32322">
    <property type="entry name" value="INNER MEMBRANE TRANSPORTER"/>
    <property type="match status" value="1"/>
</dbReference>
<dbReference type="GO" id="GO:0016020">
    <property type="term" value="C:membrane"/>
    <property type="evidence" value="ECO:0007669"/>
    <property type="project" value="UniProtKB-SubCell"/>
</dbReference>
<dbReference type="InterPro" id="IPR037185">
    <property type="entry name" value="EmrE-like"/>
</dbReference>
<keyword evidence="4 6" id="KW-1133">Transmembrane helix</keyword>
<feature type="transmembrane region" description="Helical" evidence="6">
    <location>
        <begin position="38"/>
        <end position="57"/>
    </location>
</feature>
<evidence type="ECO:0000313" key="9">
    <source>
        <dbReference type="Proteomes" id="UP001319180"/>
    </source>
</evidence>
<feature type="transmembrane region" description="Helical" evidence="6">
    <location>
        <begin position="182"/>
        <end position="201"/>
    </location>
</feature>
<comment type="similarity">
    <text evidence="2">Belongs to the EamA transporter family.</text>
</comment>
<gene>
    <name evidence="8" type="ORF">KK078_23495</name>
</gene>
<keyword evidence="9" id="KW-1185">Reference proteome</keyword>
<feature type="transmembrane region" description="Helical" evidence="6">
    <location>
        <begin position="69"/>
        <end position="88"/>
    </location>
</feature>
<evidence type="ECO:0000256" key="4">
    <source>
        <dbReference type="ARBA" id="ARBA00022989"/>
    </source>
</evidence>
<protein>
    <submittedName>
        <fullName evidence="8">DMT family transporter</fullName>
    </submittedName>
</protein>
<dbReference type="SUPFAM" id="SSF103481">
    <property type="entry name" value="Multidrug resistance efflux transporter EmrE"/>
    <property type="match status" value="2"/>
</dbReference>
<dbReference type="PANTHER" id="PTHR32322:SF2">
    <property type="entry name" value="EAMA DOMAIN-CONTAINING PROTEIN"/>
    <property type="match status" value="1"/>
</dbReference>
<feature type="transmembrane region" description="Helical" evidence="6">
    <location>
        <begin position="94"/>
        <end position="115"/>
    </location>
</feature>
<evidence type="ECO:0000256" key="3">
    <source>
        <dbReference type="ARBA" id="ARBA00022692"/>
    </source>
</evidence>
<dbReference type="Pfam" id="PF00892">
    <property type="entry name" value="EamA"/>
    <property type="match status" value="2"/>
</dbReference>
<evidence type="ECO:0000256" key="6">
    <source>
        <dbReference type="SAM" id="Phobius"/>
    </source>
</evidence>
<dbReference type="EMBL" id="JAHESC010000043">
    <property type="protein sequence ID" value="MBT1689548.1"/>
    <property type="molecule type" value="Genomic_DNA"/>
</dbReference>
<feature type="transmembrane region" description="Helical" evidence="6">
    <location>
        <begin position="7"/>
        <end position="26"/>
    </location>
</feature>
<feature type="transmembrane region" description="Helical" evidence="6">
    <location>
        <begin position="242"/>
        <end position="262"/>
    </location>
</feature>
<reference evidence="8 9" key="1">
    <citation type="submission" date="2021-05" db="EMBL/GenBank/DDBJ databases">
        <title>A Polyphasic approach of four new species of the genus Ohtaekwangia: Ohtaekwangia histidinii sp. nov., Ohtaekwangia cretensis sp. nov., Ohtaekwangia indiensis sp. nov., Ohtaekwangia reichenbachii sp. nov. from diverse environment.</title>
        <authorList>
            <person name="Octaviana S."/>
        </authorList>
    </citation>
    <scope>NUCLEOTIDE SEQUENCE [LARGE SCALE GENOMIC DNA]</scope>
    <source>
        <strain evidence="8 9">PWU37</strain>
    </source>
</reference>
<proteinExistence type="inferred from homology"/>
<evidence type="ECO:0000256" key="1">
    <source>
        <dbReference type="ARBA" id="ARBA00004141"/>
    </source>
</evidence>
<organism evidence="8 9">
    <name type="scientific">Dawidia soli</name>
    <dbReference type="NCBI Taxonomy" id="2782352"/>
    <lineage>
        <taxon>Bacteria</taxon>
        <taxon>Pseudomonadati</taxon>
        <taxon>Bacteroidota</taxon>
        <taxon>Cytophagia</taxon>
        <taxon>Cytophagales</taxon>
        <taxon>Chryseotaleaceae</taxon>
        <taxon>Dawidia</taxon>
    </lineage>
</organism>
<dbReference type="InterPro" id="IPR000620">
    <property type="entry name" value="EamA_dom"/>
</dbReference>
<dbReference type="InterPro" id="IPR050638">
    <property type="entry name" value="AA-Vitamin_Transporters"/>
</dbReference>
<evidence type="ECO:0000259" key="7">
    <source>
        <dbReference type="Pfam" id="PF00892"/>
    </source>
</evidence>
<dbReference type="AlphaFoldDB" id="A0AAP2DD35"/>
<comment type="subcellular location">
    <subcellularLocation>
        <location evidence="1">Membrane</location>
        <topology evidence="1">Multi-pass membrane protein</topology>
    </subcellularLocation>
</comment>
<name>A0AAP2DD35_9BACT</name>
<keyword evidence="3 6" id="KW-0812">Transmembrane</keyword>